<dbReference type="Gene3D" id="3.30.9.10">
    <property type="entry name" value="D-Amino Acid Oxidase, subunit A, domain 2"/>
    <property type="match status" value="1"/>
</dbReference>
<evidence type="ECO:0000259" key="4">
    <source>
        <dbReference type="Pfam" id="PF01266"/>
    </source>
</evidence>
<evidence type="ECO:0000256" key="2">
    <source>
        <dbReference type="ARBA" id="ARBA00039785"/>
    </source>
</evidence>
<dbReference type="Pfam" id="PF01266">
    <property type="entry name" value="DAO"/>
    <property type="match status" value="1"/>
</dbReference>
<dbReference type="EMBL" id="JNBS01000188">
    <property type="protein sequence ID" value="OQS07668.1"/>
    <property type="molecule type" value="Genomic_DNA"/>
</dbReference>
<dbReference type="AlphaFoldDB" id="A0A1W0ABU7"/>
<accession>A0A1W0ABU7</accession>
<gene>
    <name evidence="5" type="ORF">THRCLA_00342</name>
</gene>
<protein>
    <recommendedName>
        <fullName evidence="2">FAD-dependent oxidoreductase domain-containing protein 1</fullName>
    </recommendedName>
</protein>
<dbReference type="GO" id="GO:0016491">
    <property type="term" value="F:oxidoreductase activity"/>
    <property type="evidence" value="ECO:0007669"/>
    <property type="project" value="UniProtKB-KW"/>
</dbReference>
<dbReference type="InterPro" id="IPR006076">
    <property type="entry name" value="FAD-dep_OxRdtase"/>
</dbReference>
<organism evidence="5 6">
    <name type="scientific">Thraustotheca clavata</name>
    <dbReference type="NCBI Taxonomy" id="74557"/>
    <lineage>
        <taxon>Eukaryota</taxon>
        <taxon>Sar</taxon>
        <taxon>Stramenopiles</taxon>
        <taxon>Oomycota</taxon>
        <taxon>Saprolegniomycetes</taxon>
        <taxon>Saprolegniales</taxon>
        <taxon>Achlyaceae</taxon>
        <taxon>Thraustotheca</taxon>
    </lineage>
</organism>
<keyword evidence="6" id="KW-1185">Reference proteome</keyword>
<dbReference type="STRING" id="74557.A0A1W0ABU7"/>
<dbReference type="SUPFAM" id="SSF51905">
    <property type="entry name" value="FAD/NAD(P)-binding domain"/>
    <property type="match status" value="1"/>
</dbReference>
<proteinExistence type="predicted"/>
<dbReference type="GO" id="GO:0005739">
    <property type="term" value="C:mitochondrion"/>
    <property type="evidence" value="ECO:0007669"/>
    <property type="project" value="GOC"/>
</dbReference>
<evidence type="ECO:0000313" key="5">
    <source>
        <dbReference type="EMBL" id="OQS07668.1"/>
    </source>
</evidence>
<dbReference type="Gene3D" id="3.50.50.60">
    <property type="entry name" value="FAD/NAD(P)-binding domain"/>
    <property type="match status" value="1"/>
</dbReference>
<dbReference type="Proteomes" id="UP000243217">
    <property type="component" value="Unassembled WGS sequence"/>
</dbReference>
<comment type="function">
    <text evidence="3">Required for the assembly of the mitochondrial membrane respiratory chain NADH dehydrogenase (Complex I). Involved in mid-late stages of complex I assembly.</text>
</comment>
<name>A0A1W0ABU7_9STRA</name>
<feature type="non-terminal residue" evidence="5">
    <location>
        <position position="486"/>
    </location>
</feature>
<dbReference type="InterPro" id="IPR036188">
    <property type="entry name" value="FAD/NAD-bd_sf"/>
</dbReference>
<dbReference type="OrthoDB" id="424974at2759"/>
<keyword evidence="1" id="KW-0560">Oxidoreductase</keyword>
<evidence type="ECO:0000256" key="1">
    <source>
        <dbReference type="ARBA" id="ARBA00023002"/>
    </source>
</evidence>
<sequence>MASKVRDVLIVGGGVMGCSTAYHLAKKAAGSLRISVIERSFGYKRASAVLSAGGIRMQFSEKQNIQMSQYGLEFIRSAKDNLTVPSMDPVDVNFVENGYLFLATEKGRTILENNNVVQKSVGAPVDILSPEELKKRFPWLSTDDIIAGAFGAKDEGWFDPWAYLTGLKRKCADLGVEFIEGELAGNMQVDNQSINKVDIATTAGEVVSIAPGHVVNASGAWAHPVAMAAGIHDLPIRARKRTVFVFQCPEAANWTGDACSPLVVDPSGVYFRPEGCSGQFICGYSPEEEKDPDCEENDPFHPDYELFDEFIWPTIAERVPAFEAIKMVNAWAGFYDFNTFDHNAIIGKYPDRDNFYCINGFSGHGLQQSPAAGRAIAELIHDVKINMATQRDRKYDVYGDGTPCEGIETNIESFSIEHLASVNSVIAQRTQERRKINFNPSEGQVHARERNCPWRVAVNNKIALANQRAQEEQWEKRRIGLAKQVS</sequence>
<reference evidence="5 6" key="1">
    <citation type="journal article" date="2014" name="Genome Biol. Evol.">
        <title>The secreted proteins of Achlya hypogyna and Thraustotheca clavata identify the ancestral oomycete secretome and reveal gene acquisitions by horizontal gene transfer.</title>
        <authorList>
            <person name="Misner I."/>
            <person name="Blouin N."/>
            <person name="Leonard G."/>
            <person name="Richards T.A."/>
            <person name="Lane C.E."/>
        </authorList>
    </citation>
    <scope>NUCLEOTIDE SEQUENCE [LARGE SCALE GENOMIC DNA]</scope>
    <source>
        <strain evidence="5 6">ATCC 34112</strain>
    </source>
</reference>
<dbReference type="GO" id="GO:0032981">
    <property type="term" value="P:mitochondrial respiratory chain complex I assembly"/>
    <property type="evidence" value="ECO:0007669"/>
    <property type="project" value="TreeGrafter"/>
</dbReference>
<feature type="domain" description="FAD dependent oxidoreductase" evidence="4">
    <location>
        <begin position="7"/>
        <end position="379"/>
    </location>
</feature>
<dbReference type="PROSITE" id="PS51257">
    <property type="entry name" value="PROKAR_LIPOPROTEIN"/>
    <property type="match status" value="1"/>
</dbReference>
<evidence type="ECO:0000256" key="3">
    <source>
        <dbReference type="ARBA" id="ARBA00046185"/>
    </source>
</evidence>
<dbReference type="PANTHER" id="PTHR13847:SF287">
    <property type="entry name" value="FAD-DEPENDENT OXIDOREDUCTASE DOMAIN-CONTAINING PROTEIN 1"/>
    <property type="match status" value="1"/>
</dbReference>
<evidence type="ECO:0000313" key="6">
    <source>
        <dbReference type="Proteomes" id="UP000243217"/>
    </source>
</evidence>
<comment type="caution">
    <text evidence="5">The sequence shown here is derived from an EMBL/GenBank/DDBJ whole genome shotgun (WGS) entry which is preliminary data.</text>
</comment>
<dbReference type="PANTHER" id="PTHR13847">
    <property type="entry name" value="SARCOSINE DEHYDROGENASE-RELATED"/>
    <property type="match status" value="1"/>
</dbReference>